<feature type="transmembrane region" description="Helical" evidence="1">
    <location>
        <begin position="162"/>
        <end position="186"/>
    </location>
</feature>
<feature type="transmembrane region" description="Helical" evidence="1">
    <location>
        <begin position="201"/>
        <end position="223"/>
    </location>
</feature>
<dbReference type="Proteomes" id="UP001152320">
    <property type="component" value="Chromosome 12"/>
</dbReference>
<dbReference type="PANTHER" id="PTHR38553:SF1">
    <property type="entry name" value="G PROTEIN-COUPLED RECEPTOR"/>
    <property type="match status" value="1"/>
</dbReference>
<organism evidence="2 3">
    <name type="scientific">Holothuria leucospilota</name>
    <name type="common">Black long sea cucumber</name>
    <name type="synonym">Mertensiothuria leucospilota</name>
    <dbReference type="NCBI Taxonomy" id="206669"/>
    <lineage>
        <taxon>Eukaryota</taxon>
        <taxon>Metazoa</taxon>
        <taxon>Echinodermata</taxon>
        <taxon>Eleutherozoa</taxon>
        <taxon>Echinozoa</taxon>
        <taxon>Holothuroidea</taxon>
        <taxon>Aspidochirotacea</taxon>
        <taxon>Aspidochirotida</taxon>
        <taxon>Holothuriidae</taxon>
        <taxon>Holothuria</taxon>
    </lineage>
</organism>
<keyword evidence="1" id="KW-0812">Transmembrane</keyword>
<sequence>MESSTLINSTASLVTDLASLISSENLPTGTSHKPLLSTAVPVCDIKNSSKAIDVLQYDCFCNFSLLTCARNGVLSLFIVFLGFLFLLRVFNVHRLGQRYYHQMVVYYIAIVECILVTVHWVYMHMIQVEAIVQYLRLVQLLIICHFYLSRATRLLRWEQSKIILLSSLGLFFSYFTAVVIAAIVSASKQNQTTLFSCFDPYWVLLSLAECVLVQLFLLCGVYITKKMNQVVTLESRRRTQIMDLWSIIIAFEAASVASVVYDVFMFTKMHDTTTCSDKYNSSEVVYSIVYTFLMIFTIFIPLLTLLLVFHPIDRETDEERPILPRRSVFRPSFSSLQNAPHGRLHRLGRRVSDSESSIQVVTRTSHQYRKVQSYPRLPIIQEETPDYFESV</sequence>
<gene>
    <name evidence="2" type="ORF">HOLleu_25619</name>
</gene>
<evidence type="ECO:0000256" key="1">
    <source>
        <dbReference type="SAM" id="Phobius"/>
    </source>
</evidence>
<protein>
    <submittedName>
        <fullName evidence="2">Uncharacterized protein</fullName>
    </submittedName>
</protein>
<name>A0A9Q1BSX1_HOLLE</name>
<feature type="transmembrane region" description="Helical" evidence="1">
    <location>
        <begin position="284"/>
        <end position="309"/>
    </location>
</feature>
<evidence type="ECO:0000313" key="2">
    <source>
        <dbReference type="EMBL" id="KAJ8032170.1"/>
    </source>
</evidence>
<keyword evidence="3" id="KW-1185">Reference proteome</keyword>
<feature type="transmembrane region" description="Helical" evidence="1">
    <location>
        <begin position="131"/>
        <end position="150"/>
    </location>
</feature>
<feature type="transmembrane region" description="Helical" evidence="1">
    <location>
        <begin position="244"/>
        <end position="264"/>
    </location>
</feature>
<dbReference type="EMBL" id="JAIZAY010000012">
    <property type="protein sequence ID" value="KAJ8032170.1"/>
    <property type="molecule type" value="Genomic_DNA"/>
</dbReference>
<dbReference type="PANTHER" id="PTHR38553">
    <property type="entry name" value="PROTEIN CBG19621"/>
    <property type="match status" value="1"/>
</dbReference>
<dbReference type="OrthoDB" id="5818871at2759"/>
<keyword evidence="1" id="KW-0472">Membrane</keyword>
<evidence type="ECO:0000313" key="3">
    <source>
        <dbReference type="Proteomes" id="UP001152320"/>
    </source>
</evidence>
<proteinExistence type="predicted"/>
<reference evidence="2" key="1">
    <citation type="submission" date="2021-10" db="EMBL/GenBank/DDBJ databases">
        <title>Tropical sea cucumber genome reveals ecological adaptation and Cuvierian tubules defense mechanism.</title>
        <authorList>
            <person name="Chen T."/>
        </authorList>
    </citation>
    <scope>NUCLEOTIDE SEQUENCE</scope>
    <source>
        <strain evidence="2">Nanhai2018</strain>
        <tissue evidence="2">Muscle</tissue>
    </source>
</reference>
<comment type="caution">
    <text evidence="2">The sequence shown here is derived from an EMBL/GenBank/DDBJ whole genome shotgun (WGS) entry which is preliminary data.</text>
</comment>
<feature type="transmembrane region" description="Helical" evidence="1">
    <location>
        <begin position="104"/>
        <end position="125"/>
    </location>
</feature>
<keyword evidence="1" id="KW-1133">Transmembrane helix</keyword>
<feature type="transmembrane region" description="Helical" evidence="1">
    <location>
        <begin position="73"/>
        <end position="92"/>
    </location>
</feature>
<dbReference type="AlphaFoldDB" id="A0A9Q1BSX1"/>
<accession>A0A9Q1BSX1</accession>